<organism evidence="2 3">
    <name type="scientific">Amycolatopsis cihanbeyliensis</name>
    <dbReference type="NCBI Taxonomy" id="1128664"/>
    <lineage>
        <taxon>Bacteria</taxon>
        <taxon>Bacillati</taxon>
        <taxon>Actinomycetota</taxon>
        <taxon>Actinomycetes</taxon>
        <taxon>Pseudonocardiales</taxon>
        <taxon>Pseudonocardiaceae</taxon>
        <taxon>Amycolatopsis</taxon>
    </lineage>
</organism>
<feature type="domain" description="Transposase DDE" evidence="1">
    <location>
        <begin position="9"/>
        <end position="116"/>
    </location>
</feature>
<dbReference type="InterPro" id="IPR025668">
    <property type="entry name" value="Tnp_DDE_dom"/>
</dbReference>
<accession>A0A542DIV6</accession>
<sequence length="156" mass="16060">MSKCRSPYPRLVVGGSGSGVVSQAGAVLLLRTADAVGLTGALSRALSPWREPLAVHDPGKIVLDVAIAVALGGDCLADVGLLRAEPGVFGRVASDPTVSRLITTLADDAGTAVTAIRSARAAARNVVWRGNAPVTTHPITGSTPTIRSSLTWMPRW</sequence>
<evidence type="ECO:0000313" key="3">
    <source>
        <dbReference type="Proteomes" id="UP000320876"/>
    </source>
</evidence>
<protein>
    <submittedName>
        <fullName evidence="2">DDE family transposase</fullName>
    </submittedName>
</protein>
<reference evidence="2 3" key="1">
    <citation type="submission" date="2019-06" db="EMBL/GenBank/DDBJ databases">
        <title>Sequencing the genomes of 1000 actinobacteria strains.</title>
        <authorList>
            <person name="Klenk H.-P."/>
        </authorList>
    </citation>
    <scope>NUCLEOTIDE SEQUENCE [LARGE SCALE GENOMIC DNA]</scope>
    <source>
        <strain evidence="2 3">DSM 45679</strain>
    </source>
</reference>
<evidence type="ECO:0000313" key="2">
    <source>
        <dbReference type="EMBL" id="TQJ03037.1"/>
    </source>
</evidence>
<name>A0A542DIV6_AMYCI</name>
<proteinExistence type="predicted"/>
<gene>
    <name evidence="2" type="ORF">FB471_2787</name>
</gene>
<comment type="caution">
    <text evidence="2">The sequence shown here is derived from an EMBL/GenBank/DDBJ whole genome shotgun (WGS) entry which is preliminary data.</text>
</comment>
<dbReference type="EMBL" id="VFML01000001">
    <property type="protein sequence ID" value="TQJ03037.1"/>
    <property type="molecule type" value="Genomic_DNA"/>
</dbReference>
<dbReference type="AlphaFoldDB" id="A0A542DIV6"/>
<dbReference type="Proteomes" id="UP000320876">
    <property type="component" value="Unassembled WGS sequence"/>
</dbReference>
<evidence type="ECO:0000259" key="1">
    <source>
        <dbReference type="Pfam" id="PF13701"/>
    </source>
</evidence>
<keyword evidence="3" id="KW-1185">Reference proteome</keyword>
<dbReference type="Pfam" id="PF13701">
    <property type="entry name" value="DDE_Tnp_1_4"/>
    <property type="match status" value="1"/>
</dbReference>